<dbReference type="PROSITE" id="PS51257">
    <property type="entry name" value="PROKAR_LIPOPROTEIN"/>
    <property type="match status" value="1"/>
</dbReference>
<feature type="chain" id="PRO_5038592677" evidence="1">
    <location>
        <begin position="25"/>
        <end position="409"/>
    </location>
</feature>
<accession>A0A9D9DTI3</accession>
<protein>
    <submittedName>
        <fullName evidence="2">Uncharacterized protein</fullName>
    </submittedName>
</protein>
<keyword evidence="1" id="KW-0732">Signal</keyword>
<evidence type="ECO:0000256" key="1">
    <source>
        <dbReference type="SAM" id="SignalP"/>
    </source>
</evidence>
<evidence type="ECO:0000313" key="3">
    <source>
        <dbReference type="Proteomes" id="UP000823612"/>
    </source>
</evidence>
<reference evidence="2" key="1">
    <citation type="submission" date="2020-10" db="EMBL/GenBank/DDBJ databases">
        <authorList>
            <person name="Gilroy R."/>
        </authorList>
    </citation>
    <scope>NUCLEOTIDE SEQUENCE</scope>
    <source>
        <strain evidence="2">2889</strain>
    </source>
</reference>
<sequence>MKTSFFPHGILSLSVCAILLLASACNKPGEKRPDPVRLDATETANCYIVEQAGLYSFNAQIRGNGKTVAGINIPASISPADTRLLWQSQKGFIDTLYLQEGNIVFRNSSGAAGNALIAATDPDGHILWSWHIWNPGIEIQELKSQKGETFMNINLGALADDPENPQSYGLLYQWGRKDPFPGSPTLTGTTSTLPAPVYDLDGQEVVIGHSSYTSLDSNTLQYAIENPTTCISNMAQFSHSRDWLAEGSDKLWGNAPQEDGFTGKTMFDPSPAGWRLPDPESFAFFTRNEGYCWTMEDFLVEDRDGNGSIGLEDYRNGWWFYLDSARNVSSWFPAATRYDGSYAMLMGSVSGLWGSYWSNAAYPNAITTGTAQAALSFSIKDQNGNEMITVSPVGSAAKADAYSIRCMKE</sequence>
<feature type="signal peptide" evidence="1">
    <location>
        <begin position="1"/>
        <end position="24"/>
    </location>
</feature>
<name>A0A9D9DTI3_9BACT</name>
<gene>
    <name evidence="2" type="ORF">IAB08_06515</name>
</gene>
<dbReference type="AlphaFoldDB" id="A0A9D9DTI3"/>
<organism evidence="2 3">
    <name type="scientific">Candidatus Pullibacteroides excrementavium</name>
    <dbReference type="NCBI Taxonomy" id="2840905"/>
    <lineage>
        <taxon>Bacteria</taxon>
        <taxon>Pseudomonadati</taxon>
        <taxon>Bacteroidota</taxon>
        <taxon>Bacteroidia</taxon>
        <taxon>Bacteroidales</taxon>
        <taxon>Candidatus Pullibacteroides</taxon>
    </lineage>
</organism>
<evidence type="ECO:0000313" key="2">
    <source>
        <dbReference type="EMBL" id="MBO8432927.1"/>
    </source>
</evidence>
<comment type="caution">
    <text evidence="2">The sequence shown here is derived from an EMBL/GenBank/DDBJ whole genome shotgun (WGS) entry which is preliminary data.</text>
</comment>
<dbReference type="EMBL" id="JADIMZ010000100">
    <property type="protein sequence ID" value="MBO8432927.1"/>
    <property type="molecule type" value="Genomic_DNA"/>
</dbReference>
<proteinExistence type="predicted"/>
<dbReference type="InterPro" id="IPR018247">
    <property type="entry name" value="EF_Hand_1_Ca_BS"/>
</dbReference>
<dbReference type="PROSITE" id="PS00018">
    <property type="entry name" value="EF_HAND_1"/>
    <property type="match status" value="1"/>
</dbReference>
<reference evidence="2" key="2">
    <citation type="journal article" date="2021" name="PeerJ">
        <title>Extensive microbial diversity within the chicken gut microbiome revealed by metagenomics and culture.</title>
        <authorList>
            <person name="Gilroy R."/>
            <person name="Ravi A."/>
            <person name="Getino M."/>
            <person name="Pursley I."/>
            <person name="Horton D.L."/>
            <person name="Alikhan N.F."/>
            <person name="Baker D."/>
            <person name="Gharbi K."/>
            <person name="Hall N."/>
            <person name="Watson M."/>
            <person name="Adriaenssens E.M."/>
            <person name="Foster-Nyarko E."/>
            <person name="Jarju S."/>
            <person name="Secka A."/>
            <person name="Antonio M."/>
            <person name="Oren A."/>
            <person name="Chaudhuri R.R."/>
            <person name="La Ragione R."/>
            <person name="Hildebrand F."/>
            <person name="Pallen M.J."/>
        </authorList>
    </citation>
    <scope>NUCLEOTIDE SEQUENCE</scope>
    <source>
        <strain evidence="2">2889</strain>
    </source>
</reference>
<dbReference type="Proteomes" id="UP000823612">
    <property type="component" value="Unassembled WGS sequence"/>
</dbReference>